<dbReference type="SUPFAM" id="SSF46785">
    <property type="entry name" value="Winged helix' DNA-binding domain"/>
    <property type="match status" value="1"/>
</dbReference>
<keyword evidence="2" id="KW-0238">DNA-binding</keyword>
<evidence type="ECO:0000256" key="3">
    <source>
        <dbReference type="ARBA" id="ARBA00023163"/>
    </source>
</evidence>
<reference evidence="5 6" key="1">
    <citation type="submission" date="2018-11" db="EMBL/GenBank/DDBJ databases">
        <title>Genome sequencing and assembly of Anaerosphaera sp. nov., GS7-6-2.</title>
        <authorList>
            <person name="Rettenmaier R."/>
            <person name="Liebl W."/>
            <person name="Zverlov V."/>
        </authorList>
    </citation>
    <scope>NUCLEOTIDE SEQUENCE [LARGE SCALE GENOMIC DNA]</scope>
    <source>
        <strain evidence="5 6">GS7-6-2</strain>
    </source>
</reference>
<dbReference type="Gene3D" id="1.20.120.530">
    <property type="entry name" value="GntR ligand-binding domain-like"/>
    <property type="match status" value="1"/>
</dbReference>
<dbReference type="PROSITE" id="PS50949">
    <property type="entry name" value="HTH_GNTR"/>
    <property type="match status" value="1"/>
</dbReference>
<proteinExistence type="predicted"/>
<keyword evidence="6" id="KW-1185">Reference proteome</keyword>
<feature type="domain" description="HTH gntR-type" evidence="4">
    <location>
        <begin position="18"/>
        <end position="85"/>
    </location>
</feature>
<dbReference type="PANTHER" id="PTHR43537">
    <property type="entry name" value="TRANSCRIPTIONAL REGULATOR, GNTR FAMILY"/>
    <property type="match status" value="1"/>
</dbReference>
<dbReference type="Pfam" id="PF00392">
    <property type="entry name" value="GntR"/>
    <property type="match status" value="1"/>
</dbReference>
<protein>
    <submittedName>
        <fullName evidence="5">GntR family transcriptional regulator</fullName>
    </submittedName>
</protein>
<dbReference type="GO" id="GO:0003677">
    <property type="term" value="F:DNA binding"/>
    <property type="evidence" value="ECO:0007669"/>
    <property type="project" value="UniProtKB-KW"/>
</dbReference>
<sequence>MYGYMSELKKYVNVSSNKSLNETVYSGLRTAIIKGIIPVGERINEKYYSEYLNISRTPIRNAIEKLKEEGIVEYIQNYGVVVKRISPEDAEEVYKIRIALETLATITAMNNMTEDEFKSMDKLLKITYEEHENHNVEEVIRLSAIFNSNILKFAKMPRLETIIGNLRDYLIRFRDISLYDDSRRLDAIKEHMEIVRLMKLKDEDSLRVLVEEHLNYSRFAVLNEINKLERERQEFLKNKYNI</sequence>
<keyword evidence="1" id="KW-0805">Transcription regulation</keyword>
<dbReference type="GO" id="GO:0003700">
    <property type="term" value="F:DNA-binding transcription factor activity"/>
    <property type="evidence" value="ECO:0007669"/>
    <property type="project" value="InterPro"/>
</dbReference>
<dbReference type="InterPro" id="IPR008920">
    <property type="entry name" value="TF_FadR/GntR_C"/>
</dbReference>
<name>A0A437S8W0_9FIRM</name>
<dbReference type="SMART" id="SM00895">
    <property type="entry name" value="FCD"/>
    <property type="match status" value="1"/>
</dbReference>
<dbReference type="OrthoDB" id="154206at2"/>
<dbReference type="AlphaFoldDB" id="A0A437S8W0"/>
<dbReference type="Pfam" id="PF07729">
    <property type="entry name" value="FCD"/>
    <property type="match status" value="1"/>
</dbReference>
<dbReference type="Gene3D" id="1.10.10.10">
    <property type="entry name" value="Winged helix-like DNA-binding domain superfamily/Winged helix DNA-binding domain"/>
    <property type="match status" value="1"/>
</dbReference>
<dbReference type="EMBL" id="RLIH01000003">
    <property type="protein sequence ID" value="RVU55267.1"/>
    <property type="molecule type" value="Genomic_DNA"/>
</dbReference>
<gene>
    <name evidence="5" type="ORF">EF514_03070</name>
</gene>
<dbReference type="Proteomes" id="UP000288812">
    <property type="component" value="Unassembled WGS sequence"/>
</dbReference>
<evidence type="ECO:0000313" key="5">
    <source>
        <dbReference type="EMBL" id="RVU55267.1"/>
    </source>
</evidence>
<dbReference type="InterPro" id="IPR011711">
    <property type="entry name" value="GntR_C"/>
</dbReference>
<dbReference type="SMART" id="SM00345">
    <property type="entry name" value="HTH_GNTR"/>
    <property type="match status" value="1"/>
</dbReference>
<comment type="caution">
    <text evidence="5">The sequence shown here is derived from an EMBL/GenBank/DDBJ whole genome shotgun (WGS) entry which is preliminary data.</text>
</comment>
<dbReference type="RefSeq" id="WP_127723715.1">
    <property type="nucleotide sequence ID" value="NZ_RLIH01000003.1"/>
</dbReference>
<dbReference type="InterPro" id="IPR036390">
    <property type="entry name" value="WH_DNA-bd_sf"/>
</dbReference>
<dbReference type="PANTHER" id="PTHR43537:SF5">
    <property type="entry name" value="UXU OPERON TRANSCRIPTIONAL REGULATOR"/>
    <property type="match status" value="1"/>
</dbReference>
<evidence type="ECO:0000313" key="6">
    <source>
        <dbReference type="Proteomes" id="UP000288812"/>
    </source>
</evidence>
<evidence type="ECO:0000259" key="4">
    <source>
        <dbReference type="PROSITE" id="PS50949"/>
    </source>
</evidence>
<dbReference type="InterPro" id="IPR036388">
    <property type="entry name" value="WH-like_DNA-bd_sf"/>
</dbReference>
<evidence type="ECO:0000256" key="1">
    <source>
        <dbReference type="ARBA" id="ARBA00023015"/>
    </source>
</evidence>
<keyword evidence="3" id="KW-0804">Transcription</keyword>
<evidence type="ECO:0000256" key="2">
    <source>
        <dbReference type="ARBA" id="ARBA00023125"/>
    </source>
</evidence>
<accession>A0A437S8W0</accession>
<organism evidence="5 6">
    <name type="scientific">Anaerosphaera multitolerans</name>
    <dbReference type="NCBI Taxonomy" id="2487351"/>
    <lineage>
        <taxon>Bacteria</taxon>
        <taxon>Bacillati</taxon>
        <taxon>Bacillota</taxon>
        <taxon>Tissierellia</taxon>
        <taxon>Tissierellales</taxon>
        <taxon>Peptoniphilaceae</taxon>
        <taxon>Anaerosphaera</taxon>
    </lineage>
</organism>
<dbReference type="SUPFAM" id="SSF48008">
    <property type="entry name" value="GntR ligand-binding domain-like"/>
    <property type="match status" value="1"/>
</dbReference>
<dbReference type="InterPro" id="IPR000524">
    <property type="entry name" value="Tscrpt_reg_HTH_GntR"/>
</dbReference>